<reference evidence="5 6" key="1">
    <citation type="submission" date="2019-02" db="EMBL/GenBank/DDBJ databases">
        <title>Genome sequencing of the rare red list fungi Hericium alpestre (H. flagellum).</title>
        <authorList>
            <person name="Buettner E."/>
            <person name="Kellner H."/>
        </authorList>
    </citation>
    <scope>NUCLEOTIDE SEQUENCE [LARGE SCALE GENOMIC DNA]</scope>
    <source>
        <strain evidence="5 6">DSM 108284</strain>
    </source>
</reference>
<dbReference type="STRING" id="135208.A0A4Z0A5C8"/>
<comment type="caution">
    <text evidence="5">The sequence shown here is derived from an EMBL/GenBank/DDBJ whole genome shotgun (WGS) entry which is preliminary data.</text>
</comment>
<dbReference type="GO" id="GO:0008270">
    <property type="term" value="F:zinc ion binding"/>
    <property type="evidence" value="ECO:0007669"/>
    <property type="project" value="UniProtKB-KW"/>
</dbReference>
<dbReference type="Gene3D" id="4.10.60.10">
    <property type="entry name" value="Zinc finger, CCHC-type"/>
    <property type="match status" value="1"/>
</dbReference>
<keyword evidence="2" id="KW-0479">Metal-binding</keyword>
<protein>
    <recommendedName>
        <fullName evidence="4">CCHC-type domain-containing protein</fullName>
    </recommendedName>
</protein>
<dbReference type="InterPro" id="IPR036875">
    <property type="entry name" value="Znf_CCHC_sf"/>
</dbReference>
<feature type="region of interest" description="Disordered" evidence="3">
    <location>
        <begin position="222"/>
        <end position="250"/>
    </location>
</feature>
<accession>A0A4Z0A5C8</accession>
<dbReference type="GO" id="GO:0003676">
    <property type="term" value="F:nucleic acid binding"/>
    <property type="evidence" value="ECO:0007669"/>
    <property type="project" value="InterPro"/>
</dbReference>
<evidence type="ECO:0000259" key="4">
    <source>
        <dbReference type="PROSITE" id="PS50158"/>
    </source>
</evidence>
<organism evidence="5 6">
    <name type="scientific">Hericium alpestre</name>
    <dbReference type="NCBI Taxonomy" id="135208"/>
    <lineage>
        <taxon>Eukaryota</taxon>
        <taxon>Fungi</taxon>
        <taxon>Dikarya</taxon>
        <taxon>Basidiomycota</taxon>
        <taxon>Agaricomycotina</taxon>
        <taxon>Agaricomycetes</taxon>
        <taxon>Russulales</taxon>
        <taxon>Hericiaceae</taxon>
        <taxon>Hericium</taxon>
    </lineage>
</organism>
<dbReference type="SMART" id="SM00343">
    <property type="entry name" value="ZnF_C2HC"/>
    <property type="match status" value="2"/>
</dbReference>
<dbReference type="PROSITE" id="PS50158">
    <property type="entry name" value="ZF_CCHC"/>
    <property type="match status" value="1"/>
</dbReference>
<keyword evidence="1" id="KW-0507">mRNA processing</keyword>
<keyword evidence="6" id="KW-1185">Reference proteome</keyword>
<dbReference type="SUPFAM" id="SSF57756">
    <property type="entry name" value="Retrovirus zinc finger-like domains"/>
    <property type="match status" value="1"/>
</dbReference>
<dbReference type="GO" id="GO:0006397">
    <property type="term" value="P:mRNA processing"/>
    <property type="evidence" value="ECO:0007669"/>
    <property type="project" value="UniProtKB-KW"/>
</dbReference>
<dbReference type="Proteomes" id="UP000298061">
    <property type="component" value="Unassembled WGS sequence"/>
</dbReference>
<proteinExistence type="predicted"/>
<evidence type="ECO:0000313" key="5">
    <source>
        <dbReference type="EMBL" id="TFY82256.1"/>
    </source>
</evidence>
<feature type="domain" description="CCHC-type" evidence="4">
    <location>
        <begin position="258"/>
        <end position="273"/>
    </location>
</feature>
<dbReference type="AlphaFoldDB" id="A0A4Z0A5C8"/>
<sequence>MASEHVATLAASGALSSLNSAAPAPAAVPASAAPALRIFKGSNETTLATIEHPISIPQEIGTLFQEGMYLPMHLFTRANLRLITENRSTMMKKHRIGNGNTSLLDFGHPSLGKETDLNLVLWMESWANYLLFLETRAEPSVQARWRHHHTALCAKEERDYAFPAILAFDMAERRAYNEQQFTHEDTPWNLRFLTEMAKYRDFEFNRRLQDFSRRDAAHVPRERVASSSTSTSRFAPYGRDRTQPFSAGKPRSSATGSCLICGRPGHYARDCNQKTTAGHRPVVARFEKNLPHVLVGARDDKLQFCIGFNVGGPDKCRPGTHGTNVKHACSICGDHSHHAGNCSVTA</sequence>
<dbReference type="InterPro" id="IPR001878">
    <property type="entry name" value="Znf_CCHC"/>
</dbReference>
<dbReference type="EMBL" id="SFCI01000127">
    <property type="protein sequence ID" value="TFY82256.1"/>
    <property type="molecule type" value="Genomic_DNA"/>
</dbReference>
<evidence type="ECO:0000256" key="1">
    <source>
        <dbReference type="ARBA" id="ARBA00022664"/>
    </source>
</evidence>
<keyword evidence="2" id="KW-0863">Zinc-finger</keyword>
<evidence type="ECO:0000256" key="3">
    <source>
        <dbReference type="SAM" id="MobiDB-lite"/>
    </source>
</evidence>
<keyword evidence="2" id="KW-0862">Zinc</keyword>
<name>A0A4Z0A5C8_9AGAM</name>
<evidence type="ECO:0000256" key="2">
    <source>
        <dbReference type="PROSITE-ProRule" id="PRU00047"/>
    </source>
</evidence>
<evidence type="ECO:0000313" key="6">
    <source>
        <dbReference type="Proteomes" id="UP000298061"/>
    </source>
</evidence>
<dbReference type="OrthoDB" id="3018573at2759"/>
<gene>
    <name evidence="5" type="ORF">EWM64_g1756</name>
</gene>
<dbReference type="Pfam" id="PF00098">
    <property type="entry name" value="zf-CCHC"/>
    <property type="match status" value="1"/>
</dbReference>